<keyword evidence="3" id="KW-0560">Oxidoreductase</keyword>
<dbReference type="PANTHER" id="PTHR47950">
    <property type="entry name" value="CYTOCHROME P450, FAMILY 76, SUBFAMILY C, POLYPEPTIDE 5-RELATED"/>
    <property type="match status" value="1"/>
</dbReference>
<dbReference type="GO" id="GO:0020037">
    <property type="term" value="F:heme binding"/>
    <property type="evidence" value="ECO:0007669"/>
    <property type="project" value="InterPro"/>
</dbReference>
<dbReference type="PANTHER" id="PTHR47950:SF4">
    <property type="entry name" value="GERANIOL 8-HYDROXYLASE-LIKE"/>
    <property type="match status" value="1"/>
</dbReference>
<dbReference type="InterPro" id="IPR002401">
    <property type="entry name" value="Cyt_P450_E_grp-I"/>
</dbReference>
<sequence>MSFLRPPQLSSSCPFSNHHIFYRPFPSISSSSLLSFFLSLSLGKDDLPPFSSLVVVRDLGDHSSVSGSLSGRIRESGEIGVRIETVRHHARALIVKASLTDAVRTAARRDIEVLRALANGGDGSKLSKHIILTLLQDVFVAGSDTSSSTIEWAMAELLRNPKKMVKAKAELRDKIREGKQIEELDITSLRFTCKQVVKETLRLHPLSRFASHELKRCRTMWIQCA</sequence>
<dbReference type="PRINTS" id="PR00463">
    <property type="entry name" value="EP450I"/>
</dbReference>
<dbReference type="EMBL" id="JBBNAG010000012">
    <property type="protein sequence ID" value="KAK9088282.1"/>
    <property type="molecule type" value="Genomic_DNA"/>
</dbReference>
<dbReference type="GO" id="GO:0044550">
    <property type="term" value="P:secondary metabolite biosynthetic process"/>
    <property type="evidence" value="ECO:0007669"/>
    <property type="project" value="UniProtKB-ARBA"/>
</dbReference>
<dbReference type="AlphaFoldDB" id="A0AAP0EB89"/>
<accession>A0AAP0EB89</accession>
<dbReference type="GO" id="GO:0005506">
    <property type="term" value="F:iron ion binding"/>
    <property type="evidence" value="ECO:0007669"/>
    <property type="project" value="InterPro"/>
</dbReference>
<dbReference type="PRINTS" id="PR00385">
    <property type="entry name" value="P450"/>
</dbReference>
<dbReference type="GO" id="GO:0004497">
    <property type="term" value="F:monooxygenase activity"/>
    <property type="evidence" value="ECO:0007669"/>
    <property type="project" value="InterPro"/>
</dbReference>
<dbReference type="InterPro" id="IPR001128">
    <property type="entry name" value="Cyt_P450"/>
</dbReference>
<organism evidence="5 6">
    <name type="scientific">Stephania cephalantha</name>
    <dbReference type="NCBI Taxonomy" id="152367"/>
    <lineage>
        <taxon>Eukaryota</taxon>
        <taxon>Viridiplantae</taxon>
        <taxon>Streptophyta</taxon>
        <taxon>Embryophyta</taxon>
        <taxon>Tracheophyta</taxon>
        <taxon>Spermatophyta</taxon>
        <taxon>Magnoliopsida</taxon>
        <taxon>Ranunculales</taxon>
        <taxon>Menispermaceae</taxon>
        <taxon>Menispermoideae</taxon>
        <taxon>Cissampelideae</taxon>
        <taxon>Stephania</taxon>
    </lineage>
</organism>
<dbReference type="GO" id="GO:0016705">
    <property type="term" value="F:oxidoreductase activity, acting on paired donors, with incorporation or reduction of molecular oxygen"/>
    <property type="evidence" value="ECO:0007669"/>
    <property type="project" value="InterPro"/>
</dbReference>
<evidence type="ECO:0000256" key="1">
    <source>
        <dbReference type="ARBA" id="ARBA00010617"/>
    </source>
</evidence>
<keyword evidence="6" id="KW-1185">Reference proteome</keyword>
<proteinExistence type="inferred from homology"/>
<comment type="similarity">
    <text evidence="1">Belongs to the cytochrome P450 family.</text>
</comment>
<keyword evidence="2" id="KW-0479">Metal-binding</keyword>
<dbReference type="Proteomes" id="UP001419268">
    <property type="component" value="Unassembled WGS sequence"/>
</dbReference>
<reference evidence="5 6" key="1">
    <citation type="submission" date="2024-01" db="EMBL/GenBank/DDBJ databases">
        <title>Genome assemblies of Stephania.</title>
        <authorList>
            <person name="Yang L."/>
        </authorList>
    </citation>
    <scope>NUCLEOTIDE SEQUENCE [LARGE SCALE GENOMIC DNA]</scope>
    <source>
        <strain evidence="5">JXDWG</strain>
        <tissue evidence="5">Leaf</tissue>
    </source>
</reference>
<comment type="caution">
    <text evidence="5">The sequence shown here is derived from an EMBL/GenBank/DDBJ whole genome shotgun (WGS) entry which is preliminary data.</text>
</comment>
<evidence type="ECO:0000256" key="2">
    <source>
        <dbReference type="ARBA" id="ARBA00022723"/>
    </source>
</evidence>
<evidence type="ECO:0000313" key="5">
    <source>
        <dbReference type="EMBL" id="KAK9088282.1"/>
    </source>
</evidence>
<gene>
    <name evidence="5" type="ORF">Scep_027364</name>
</gene>
<protein>
    <recommendedName>
        <fullName evidence="7">Cytochrome P450</fullName>
    </recommendedName>
</protein>
<evidence type="ECO:0000313" key="6">
    <source>
        <dbReference type="Proteomes" id="UP001419268"/>
    </source>
</evidence>
<dbReference type="Pfam" id="PF00067">
    <property type="entry name" value="p450"/>
    <property type="match status" value="1"/>
</dbReference>
<evidence type="ECO:0000256" key="3">
    <source>
        <dbReference type="ARBA" id="ARBA00023002"/>
    </source>
</evidence>
<keyword evidence="4" id="KW-0408">Iron</keyword>
<dbReference type="InterPro" id="IPR036396">
    <property type="entry name" value="Cyt_P450_sf"/>
</dbReference>
<evidence type="ECO:0008006" key="7">
    <source>
        <dbReference type="Google" id="ProtNLM"/>
    </source>
</evidence>
<dbReference type="SUPFAM" id="SSF48264">
    <property type="entry name" value="Cytochrome P450"/>
    <property type="match status" value="1"/>
</dbReference>
<evidence type="ECO:0000256" key="4">
    <source>
        <dbReference type="ARBA" id="ARBA00023004"/>
    </source>
</evidence>
<name>A0AAP0EB89_9MAGN</name>
<dbReference type="Gene3D" id="1.10.630.10">
    <property type="entry name" value="Cytochrome P450"/>
    <property type="match status" value="1"/>
</dbReference>